<organism evidence="1 2">
    <name type="scientific">Algoriphagus ratkowskyi</name>
    <dbReference type="NCBI Taxonomy" id="57028"/>
    <lineage>
        <taxon>Bacteria</taxon>
        <taxon>Pseudomonadati</taxon>
        <taxon>Bacteroidota</taxon>
        <taxon>Cytophagia</taxon>
        <taxon>Cytophagales</taxon>
        <taxon>Cyclobacteriaceae</taxon>
        <taxon>Algoriphagus</taxon>
    </lineage>
</organism>
<dbReference type="EMBL" id="QKZU01000001">
    <property type="protein sequence ID" value="PZX61346.1"/>
    <property type="molecule type" value="Genomic_DNA"/>
</dbReference>
<gene>
    <name evidence="1" type="ORF">LV84_00334</name>
</gene>
<reference evidence="1 2" key="1">
    <citation type="submission" date="2018-06" db="EMBL/GenBank/DDBJ databases">
        <title>Genomic Encyclopedia of Archaeal and Bacterial Type Strains, Phase II (KMG-II): from individual species to whole genera.</title>
        <authorList>
            <person name="Goeker M."/>
        </authorList>
    </citation>
    <scope>NUCLEOTIDE SEQUENCE [LARGE SCALE GENOMIC DNA]</scope>
    <source>
        <strain evidence="1 2">DSM 22686</strain>
    </source>
</reference>
<evidence type="ECO:0000313" key="2">
    <source>
        <dbReference type="Proteomes" id="UP000249115"/>
    </source>
</evidence>
<comment type="caution">
    <text evidence="1">The sequence shown here is derived from an EMBL/GenBank/DDBJ whole genome shotgun (WGS) entry which is preliminary data.</text>
</comment>
<dbReference type="AlphaFoldDB" id="A0A2W7RQZ7"/>
<name>A0A2W7RQZ7_9BACT</name>
<sequence>MQRLYEIQKELGLTLSLNESVKLSGITSDYCVDPTQSKGA</sequence>
<dbReference type="Proteomes" id="UP000249115">
    <property type="component" value="Unassembled WGS sequence"/>
</dbReference>
<proteinExistence type="predicted"/>
<accession>A0A2W7RQZ7</accession>
<evidence type="ECO:0000313" key="1">
    <source>
        <dbReference type="EMBL" id="PZX61346.1"/>
    </source>
</evidence>
<protein>
    <submittedName>
        <fullName evidence="1">Uncharacterized protein</fullName>
    </submittedName>
</protein>